<sequence length="163" mass="18377">MEWAMAELINNPRVMEKARQELDAVMLGKNRIVDESDIVNLPYIQAIVRETSRRVVVDGYDIPAKTRLDPNHWENPLDFRPERFIDEDGEYCEPFGFGSGRKMGPGISLALPLLHATLAAMAQCFELKLDGILDMEEKPGLVVPRAHSVTCVPLPRIHPFPSI</sequence>
<evidence type="ECO:0000256" key="1">
    <source>
        <dbReference type="ARBA" id="ARBA00001971"/>
    </source>
</evidence>
<evidence type="ECO:0000256" key="11">
    <source>
        <dbReference type="ARBA" id="ARBA00023136"/>
    </source>
</evidence>
<dbReference type="PANTHER" id="PTHR47944:SF17">
    <property type="entry name" value="3,9-DIHYDROXYPTEROCARPAN 6A-MONOOXYGENASE"/>
    <property type="match status" value="1"/>
</dbReference>
<keyword evidence="10" id="KW-0503">Monooxygenase</keyword>
<dbReference type="Pfam" id="PF00067">
    <property type="entry name" value="p450"/>
    <property type="match status" value="1"/>
</dbReference>
<keyword evidence="13" id="KW-1185">Reference proteome</keyword>
<dbReference type="GO" id="GO:0005506">
    <property type="term" value="F:iron ion binding"/>
    <property type="evidence" value="ECO:0007669"/>
    <property type="project" value="InterPro"/>
</dbReference>
<keyword evidence="4" id="KW-0349">Heme</keyword>
<comment type="subcellular location">
    <subcellularLocation>
        <location evidence="2">Membrane</location>
        <topology evidence="2">Single-pass membrane protein</topology>
    </subcellularLocation>
</comment>
<dbReference type="Proteomes" id="UP000289738">
    <property type="component" value="Chromosome A06"/>
</dbReference>
<evidence type="ECO:0000256" key="5">
    <source>
        <dbReference type="ARBA" id="ARBA00022692"/>
    </source>
</evidence>
<dbReference type="InterPro" id="IPR001128">
    <property type="entry name" value="Cyt_P450"/>
</dbReference>
<dbReference type="InterPro" id="IPR002401">
    <property type="entry name" value="Cyt_P450_E_grp-I"/>
</dbReference>
<keyword evidence="5" id="KW-0812">Transmembrane</keyword>
<dbReference type="AlphaFoldDB" id="A0A445CLA6"/>
<evidence type="ECO:0000256" key="10">
    <source>
        <dbReference type="ARBA" id="ARBA00023033"/>
    </source>
</evidence>
<evidence type="ECO:0008006" key="14">
    <source>
        <dbReference type="Google" id="ProtNLM"/>
    </source>
</evidence>
<dbReference type="PRINTS" id="PR00463">
    <property type="entry name" value="EP450I"/>
</dbReference>
<dbReference type="GO" id="GO:0004497">
    <property type="term" value="F:monooxygenase activity"/>
    <property type="evidence" value="ECO:0007669"/>
    <property type="project" value="UniProtKB-KW"/>
</dbReference>
<evidence type="ECO:0000256" key="4">
    <source>
        <dbReference type="ARBA" id="ARBA00022617"/>
    </source>
</evidence>
<dbReference type="GO" id="GO:0016705">
    <property type="term" value="F:oxidoreductase activity, acting on paired donors, with incorporation or reduction of molecular oxygen"/>
    <property type="evidence" value="ECO:0007669"/>
    <property type="project" value="InterPro"/>
</dbReference>
<evidence type="ECO:0000256" key="8">
    <source>
        <dbReference type="ARBA" id="ARBA00023002"/>
    </source>
</evidence>
<comment type="caution">
    <text evidence="12">The sequence shown here is derived from an EMBL/GenBank/DDBJ whole genome shotgun (WGS) entry which is preliminary data.</text>
</comment>
<comment type="cofactor">
    <cofactor evidence="1">
        <name>heme</name>
        <dbReference type="ChEBI" id="CHEBI:30413"/>
    </cofactor>
</comment>
<evidence type="ECO:0000256" key="7">
    <source>
        <dbReference type="ARBA" id="ARBA00022989"/>
    </source>
</evidence>
<dbReference type="Gene3D" id="1.10.630.10">
    <property type="entry name" value="Cytochrome P450"/>
    <property type="match status" value="1"/>
</dbReference>
<evidence type="ECO:0000256" key="6">
    <source>
        <dbReference type="ARBA" id="ARBA00022723"/>
    </source>
</evidence>
<dbReference type="GO" id="GO:0016020">
    <property type="term" value="C:membrane"/>
    <property type="evidence" value="ECO:0007669"/>
    <property type="project" value="UniProtKB-SubCell"/>
</dbReference>
<reference evidence="12 13" key="1">
    <citation type="submission" date="2019-01" db="EMBL/GenBank/DDBJ databases">
        <title>Sequencing of cultivated peanut Arachis hypogaea provides insights into genome evolution and oil improvement.</title>
        <authorList>
            <person name="Chen X."/>
        </authorList>
    </citation>
    <scope>NUCLEOTIDE SEQUENCE [LARGE SCALE GENOMIC DNA]</scope>
    <source>
        <strain evidence="13">cv. Fuhuasheng</strain>
        <tissue evidence="12">Leaves</tissue>
    </source>
</reference>
<evidence type="ECO:0000256" key="2">
    <source>
        <dbReference type="ARBA" id="ARBA00004167"/>
    </source>
</evidence>
<dbReference type="EMBL" id="SDMP01000006">
    <property type="protein sequence ID" value="RYR51704.1"/>
    <property type="molecule type" value="Genomic_DNA"/>
</dbReference>
<protein>
    <recommendedName>
        <fullName evidence="14">Cytochrome P450</fullName>
    </recommendedName>
</protein>
<name>A0A445CLA6_ARAHY</name>
<organism evidence="12 13">
    <name type="scientific">Arachis hypogaea</name>
    <name type="common">Peanut</name>
    <dbReference type="NCBI Taxonomy" id="3818"/>
    <lineage>
        <taxon>Eukaryota</taxon>
        <taxon>Viridiplantae</taxon>
        <taxon>Streptophyta</taxon>
        <taxon>Embryophyta</taxon>
        <taxon>Tracheophyta</taxon>
        <taxon>Spermatophyta</taxon>
        <taxon>Magnoliopsida</taxon>
        <taxon>eudicotyledons</taxon>
        <taxon>Gunneridae</taxon>
        <taxon>Pentapetalae</taxon>
        <taxon>rosids</taxon>
        <taxon>fabids</taxon>
        <taxon>Fabales</taxon>
        <taxon>Fabaceae</taxon>
        <taxon>Papilionoideae</taxon>
        <taxon>50 kb inversion clade</taxon>
        <taxon>dalbergioids sensu lato</taxon>
        <taxon>Dalbergieae</taxon>
        <taxon>Pterocarpus clade</taxon>
        <taxon>Arachis</taxon>
    </lineage>
</organism>
<keyword evidence="6" id="KW-0479">Metal-binding</keyword>
<evidence type="ECO:0000313" key="13">
    <source>
        <dbReference type="Proteomes" id="UP000289738"/>
    </source>
</evidence>
<evidence type="ECO:0000313" key="12">
    <source>
        <dbReference type="EMBL" id="RYR51704.1"/>
    </source>
</evidence>
<dbReference type="InterPro" id="IPR036396">
    <property type="entry name" value="Cyt_P450_sf"/>
</dbReference>
<evidence type="ECO:0000256" key="3">
    <source>
        <dbReference type="ARBA" id="ARBA00010617"/>
    </source>
</evidence>
<gene>
    <name evidence="12" type="ORF">Ahy_A06g026686</name>
</gene>
<accession>A0A445CLA6</accession>
<dbReference type="GO" id="GO:0020037">
    <property type="term" value="F:heme binding"/>
    <property type="evidence" value="ECO:0007669"/>
    <property type="project" value="InterPro"/>
</dbReference>
<keyword evidence="9" id="KW-0408">Iron</keyword>
<dbReference type="PANTHER" id="PTHR47944">
    <property type="entry name" value="CYTOCHROME P450 98A9"/>
    <property type="match status" value="1"/>
</dbReference>
<evidence type="ECO:0000256" key="9">
    <source>
        <dbReference type="ARBA" id="ARBA00023004"/>
    </source>
</evidence>
<keyword evidence="11" id="KW-0472">Membrane</keyword>
<comment type="similarity">
    <text evidence="3">Belongs to the cytochrome P450 family.</text>
</comment>
<keyword evidence="7" id="KW-1133">Transmembrane helix</keyword>
<keyword evidence="8" id="KW-0560">Oxidoreductase</keyword>
<dbReference type="STRING" id="3818.A0A445CLA6"/>
<dbReference type="SUPFAM" id="SSF48264">
    <property type="entry name" value="Cytochrome P450"/>
    <property type="match status" value="1"/>
</dbReference>
<proteinExistence type="inferred from homology"/>